<evidence type="ECO:0000256" key="1">
    <source>
        <dbReference type="ARBA" id="ARBA00004459"/>
    </source>
</evidence>
<dbReference type="STRING" id="123822.B0188_02395"/>
<dbReference type="AlphaFoldDB" id="A0A1T0B7S3"/>
<dbReference type="Pfam" id="PF03498">
    <property type="entry name" value="CDtoxinA"/>
    <property type="match status" value="1"/>
</dbReference>
<accession>A0A1T0B7S3</accession>
<dbReference type="GO" id="GO:0009279">
    <property type="term" value="C:cell outer membrane"/>
    <property type="evidence" value="ECO:0007669"/>
    <property type="project" value="UniProtKB-SubCell"/>
</dbReference>
<comment type="caution">
    <text evidence="12">The sequence shown here is derived from an EMBL/GenBank/DDBJ whole genome shotgun (WGS) entry which is preliminary data.</text>
</comment>
<keyword evidence="13" id="KW-1185">Reference proteome</keyword>
<keyword evidence="6" id="KW-0843">Virulence</keyword>
<evidence type="ECO:0000313" key="13">
    <source>
        <dbReference type="Proteomes" id="UP000190023"/>
    </source>
</evidence>
<reference evidence="12 13" key="1">
    <citation type="submission" date="2017-02" db="EMBL/GenBank/DDBJ databases">
        <title>Draft genome sequence of Haemophilus felis CCUG 31170 type strain.</title>
        <authorList>
            <person name="Engstrom-Jakobsson H."/>
            <person name="Salva-Serra F."/>
            <person name="Thorell K."/>
            <person name="Gonzales-Siles L."/>
            <person name="Karlsson R."/>
            <person name="Boulund F."/>
            <person name="Engstrand L."/>
            <person name="Kristiansson E."/>
            <person name="Moore E."/>
        </authorList>
    </citation>
    <scope>NUCLEOTIDE SEQUENCE [LARGE SCALE GENOMIC DNA]</scope>
    <source>
        <strain evidence="12 13">CCUG 31170</strain>
    </source>
</reference>
<dbReference type="InterPro" id="IPR015957">
    <property type="entry name" value="CDtoxinA"/>
</dbReference>
<evidence type="ECO:0000256" key="5">
    <source>
        <dbReference type="ARBA" id="ARBA00022734"/>
    </source>
</evidence>
<dbReference type="EMBL" id="MUYB01000009">
    <property type="protein sequence ID" value="OOS06187.1"/>
    <property type="molecule type" value="Genomic_DNA"/>
</dbReference>
<dbReference type="GO" id="GO:0030246">
    <property type="term" value="F:carbohydrate binding"/>
    <property type="evidence" value="ECO:0007669"/>
    <property type="project" value="UniProtKB-KW"/>
</dbReference>
<evidence type="ECO:0000256" key="10">
    <source>
        <dbReference type="ARBA" id="ARBA00023288"/>
    </source>
</evidence>
<gene>
    <name evidence="12" type="ORF">B0188_02395</name>
</gene>
<proteinExistence type="predicted"/>
<dbReference type="PROSITE" id="PS50231">
    <property type="entry name" value="RICIN_B_LECTIN"/>
    <property type="match status" value="1"/>
</dbReference>
<keyword evidence="3" id="KW-0800">Toxin</keyword>
<evidence type="ECO:0000256" key="3">
    <source>
        <dbReference type="ARBA" id="ARBA00022656"/>
    </source>
</evidence>
<dbReference type="InterPro" id="IPR035992">
    <property type="entry name" value="Ricin_B-like_lectins"/>
</dbReference>
<dbReference type="InterPro" id="IPR003558">
    <property type="entry name" value="CDtoxinA/C"/>
</dbReference>
<dbReference type="Gene3D" id="2.80.10.50">
    <property type="match status" value="1"/>
</dbReference>
<dbReference type="Proteomes" id="UP000190023">
    <property type="component" value="Unassembled WGS sequence"/>
</dbReference>
<dbReference type="GO" id="GO:0090729">
    <property type="term" value="F:toxin activity"/>
    <property type="evidence" value="ECO:0007669"/>
    <property type="project" value="UniProtKB-KW"/>
</dbReference>
<keyword evidence="5" id="KW-0430">Lectin</keyword>
<feature type="chain" id="PRO_5013046331" description="Cytolethal distending toxin subunit A" evidence="11">
    <location>
        <begin position="22"/>
        <end position="281"/>
    </location>
</feature>
<comment type="subcellular location">
    <subcellularLocation>
        <location evidence="1">Cell outer membrane</location>
        <topology evidence="1">Lipid-anchor</topology>
    </subcellularLocation>
</comment>
<evidence type="ECO:0000256" key="8">
    <source>
        <dbReference type="ARBA" id="ARBA00023139"/>
    </source>
</evidence>
<evidence type="ECO:0000313" key="12">
    <source>
        <dbReference type="EMBL" id="OOS06187.1"/>
    </source>
</evidence>
<dbReference type="SUPFAM" id="SSF50370">
    <property type="entry name" value="Ricin B-like lectins"/>
    <property type="match status" value="1"/>
</dbReference>
<evidence type="ECO:0000256" key="6">
    <source>
        <dbReference type="ARBA" id="ARBA00023026"/>
    </source>
</evidence>
<keyword evidence="7" id="KW-0472">Membrane</keyword>
<evidence type="ECO:0000256" key="7">
    <source>
        <dbReference type="ARBA" id="ARBA00023136"/>
    </source>
</evidence>
<evidence type="ECO:0000256" key="4">
    <source>
        <dbReference type="ARBA" id="ARBA00022729"/>
    </source>
</evidence>
<name>A0A1T0B7S3_9PAST</name>
<protein>
    <recommendedName>
        <fullName evidence="2">Cytolethal distending toxin subunit A</fullName>
    </recommendedName>
</protein>
<keyword evidence="10" id="KW-0449">Lipoprotein</keyword>
<organism evidence="12 13">
    <name type="scientific">[Haemophilus] felis</name>
    <dbReference type="NCBI Taxonomy" id="123822"/>
    <lineage>
        <taxon>Bacteria</taxon>
        <taxon>Pseudomonadati</taxon>
        <taxon>Pseudomonadota</taxon>
        <taxon>Gammaproteobacteria</taxon>
        <taxon>Pasteurellales</taxon>
        <taxon>Pasteurellaceae</taxon>
    </lineage>
</organism>
<dbReference type="PRINTS" id="PR01387">
    <property type="entry name" value="CDTOXINA"/>
</dbReference>
<keyword evidence="4 11" id="KW-0732">Signal</keyword>
<evidence type="ECO:0000256" key="2">
    <source>
        <dbReference type="ARBA" id="ARBA00016112"/>
    </source>
</evidence>
<keyword evidence="8" id="KW-0564">Palmitate</keyword>
<evidence type="ECO:0000256" key="11">
    <source>
        <dbReference type="SAM" id="SignalP"/>
    </source>
</evidence>
<keyword evidence="9" id="KW-0998">Cell outer membrane</keyword>
<feature type="signal peptide" evidence="11">
    <location>
        <begin position="1"/>
        <end position="21"/>
    </location>
</feature>
<evidence type="ECO:0000256" key="9">
    <source>
        <dbReference type="ARBA" id="ARBA00023237"/>
    </source>
</evidence>
<dbReference type="CDD" id="cd23414">
    <property type="entry name" value="beta-trefoil_Ricin_CdtA"/>
    <property type="match status" value="1"/>
</dbReference>
<sequence>MKKFLLSSVLCLFWNVACSSAADLSAPTETSIAGLGDSPTPPSEQLDVPPVDGFKDENLTNGLDPVVAEDPLSLFEQEAPMVQTFAELAEEPKLLALQAVAPALAPVTQNEVLPTKPPRHFERFKSPNSNYISIMGQDGAVITVWALAKRNWLWGYAPIDSQNFGNIRNWRLERSFSREHFRFVNQQLGSCIQVYKNGLIHDTCDKRRLEQDFLLLPTDTGSVFIKSVATGLCVTYDPVNKNNYDTLTMQKCDEKISPSHDQNFYLAPPILAANPDIQWGN</sequence>